<dbReference type="Gene3D" id="3.40.50.150">
    <property type="entry name" value="Vaccinia Virus protein VP39"/>
    <property type="match status" value="1"/>
</dbReference>
<dbReference type="GO" id="GO:0017000">
    <property type="term" value="P:antibiotic biosynthetic process"/>
    <property type="evidence" value="ECO:0007669"/>
    <property type="project" value="UniProtKB-ARBA"/>
</dbReference>
<dbReference type="AlphaFoldDB" id="A0A8D3WLM3"/>
<feature type="region of interest" description="Disordered" evidence="3">
    <location>
        <begin position="1"/>
        <end position="24"/>
    </location>
</feature>
<dbReference type="InterPro" id="IPR041698">
    <property type="entry name" value="Methyltransf_25"/>
</dbReference>
<dbReference type="KEGG" id="sfa:Sfla_6104"/>
<dbReference type="PANTHER" id="PTHR43861">
    <property type="entry name" value="TRANS-ACONITATE 2-METHYLTRANSFERASE-RELATED"/>
    <property type="match status" value="1"/>
</dbReference>
<evidence type="ECO:0000256" key="1">
    <source>
        <dbReference type="ARBA" id="ARBA00022603"/>
    </source>
</evidence>
<evidence type="ECO:0000313" key="5">
    <source>
        <dbReference type="EMBL" id="ADW07486.1"/>
    </source>
</evidence>
<feature type="compositionally biased region" description="Basic residues" evidence="3">
    <location>
        <begin position="1"/>
        <end position="15"/>
    </location>
</feature>
<dbReference type="SUPFAM" id="SSF53335">
    <property type="entry name" value="S-adenosyl-L-methionine-dependent methyltransferases"/>
    <property type="match status" value="1"/>
</dbReference>
<dbReference type="Proteomes" id="UP000002066">
    <property type="component" value="Chromosome"/>
</dbReference>
<dbReference type="CDD" id="cd02440">
    <property type="entry name" value="AdoMet_MTases"/>
    <property type="match status" value="1"/>
</dbReference>
<sequence>MTHGHPHSPGHHAHHPDHAADPGGQAEILDLDAEVLAEHTASITAWLPVEASPREIVDLGCGTGAGTFALLARFPEAHVTAVDSSAEHLQRLREKAGADGVEGRVRTVRADLDAADWPDLGTPGLIWASASMHHMAEPDRTLRQVHDVLAPDGLFAVVELAGFPRFLPPDAPEERPGLEERCHTATDHLHAEHVPHRGADWGPMLTAAGFTVEGARTVEVDIEGARTEAIPRYALGTLQRIRGAAAESLSPEDLAALDQLLDTDGPRSILRRTDLSVRTERKVWAARRGA</sequence>
<reference evidence="5 6" key="1">
    <citation type="submission" date="2011-01" db="EMBL/GenBank/DDBJ databases">
        <title>Complete sequence of chromosome of Streptomyces flavogriseus ATCC 33331.</title>
        <authorList>
            <consortium name="US DOE Joint Genome Institute"/>
            <person name="Lucas S."/>
            <person name="Copeland A."/>
            <person name="Lapidus A."/>
            <person name="Cheng J.-F."/>
            <person name="Goodwin L."/>
            <person name="Pitluck S."/>
            <person name="Davenport K."/>
            <person name="Detter J.C."/>
            <person name="Han C."/>
            <person name="Tapia R."/>
            <person name="Land M."/>
            <person name="Hauser L."/>
            <person name="Kyrpides N."/>
            <person name="Ivanova N."/>
            <person name="Ovchinnikova G."/>
            <person name="Pagani I."/>
            <person name="Brumm P."/>
            <person name="Mead D."/>
            <person name="Woyke T."/>
        </authorList>
    </citation>
    <scope>NUCLEOTIDE SEQUENCE [LARGE SCALE GENOMIC DNA]</scope>
    <source>
        <strain evidence="6">ATCC 33331 / IAF-45CD</strain>
    </source>
</reference>
<evidence type="ECO:0000256" key="3">
    <source>
        <dbReference type="SAM" id="MobiDB-lite"/>
    </source>
</evidence>
<accession>A0A8D3WLM3</accession>
<proteinExistence type="predicted"/>
<dbReference type="PANTHER" id="PTHR43861:SF1">
    <property type="entry name" value="TRANS-ACONITATE 2-METHYLTRANSFERASE"/>
    <property type="match status" value="1"/>
</dbReference>
<evidence type="ECO:0000313" key="6">
    <source>
        <dbReference type="Proteomes" id="UP000002066"/>
    </source>
</evidence>
<dbReference type="Pfam" id="PF13649">
    <property type="entry name" value="Methyltransf_25"/>
    <property type="match status" value="1"/>
</dbReference>
<gene>
    <name evidence="5" type="ordered locus">Sfla_6104</name>
</gene>
<dbReference type="EMBL" id="CP002475">
    <property type="protein sequence ID" value="ADW07486.1"/>
    <property type="molecule type" value="Genomic_DNA"/>
</dbReference>
<keyword evidence="2" id="KW-0808">Transferase</keyword>
<dbReference type="GO" id="GO:0008168">
    <property type="term" value="F:methyltransferase activity"/>
    <property type="evidence" value="ECO:0007669"/>
    <property type="project" value="UniProtKB-KW"/>
</dbReference>
<name>A0A8D3WLM3_STRFA</name>
<dbReference type="InterPro" id="IPR029063">
    <property type="entry name" value="SAM-dependent_MTases_sf"/>
</dbReference>
<dbReference type="OrthoDB" id="3382693at2"/>
<organism evidence="5 6">
    <name type="scientific">Streptomyces pratensis (strain ATCC 33331 / IAF-45CD)</name>
    <dbReference type="NCBI Taxonomy" id="591167"/>
    <lineage>
        <taxon>Bacteria</taxon>
        <taxon>Bacillati</taxon>
        <taxon>Actinomycetota</taxon>
        <taxon>Actinomycetes</taxon>
        <taxon>Kitasatosporales</taxon>
        <taxon>Streptomycetaceae</taxon>
        <taxon>Streptomyces</taxon>
    </lineage>
</organism>
<dbReference type="GO" id="GO:0032259">
    <property type="term" value="P:methylation"/>
    <property type="evidence" value="ECO:0007669"/>
    <property type="project" value="UniProtKB-KW"/>
</dbReference>
<evidence type="ECO:0000256" key="2">
    <source>
        <dbReference type="ARBA" id="ARBA00022679"/>
    </source>
</evidence>
<protein>
    <submittedName>
        <fullName evidence="5">Methyltransferase type 11</fullName>
    </submittedName>
</protein>
<keyword evidence="1 5" id="KW-0489">Methyltransferase</keyword>
<evidence type="ECO:0000259" key="4">
    <source>
        <dbReference type="Pfam" id="PF13649"/>
    </source>
</evidence>
<feature type="domain" description="Methyltransferase" evidence="4">
    <location>
        <begin position="56"/>
        <end position="153"/>
    </location>
</feature>